<dbReference type="PANTHER" id="PTHR20858">
    <property type="entry name" value="PHOSPHOMETHYLPYRIMIDINE KINASE"/>
    <property type="match status" value="1"/>
</dbReference>
<proteinExistence type="predicted"/>
<dbReference type="InterPro" id="IPR013785">
    <property type="entry name" value="Aldolase_TIM"/>
</dbReference>
<dbReference type="Gene3D" id="3.20.20.70">
    <property type="entry name" value="Aldolase class I"/>
    <property type="match status" value="1"/>
</dbReference>
<dbReference type="EC" id="2.7.1.49" evidence="11"/>
<evidence type="ECO:0000256" key="4">
    <source>
        <dbReference type="ARBA" id="ARBA00003814"/>
    </source>
</evidence>
<protein>
    <submittedName>
        <fullName evidence="11">Bifunctional hydroxymethylpyrimidine kinase/phosphomethylpyrimidine kinase</fullName>
        <ecNumber evidence="11">2.7.1.49</ecNumber>
        <ecNumber evidence="11">2.7.4.7</ecNumber>
    </submittedName>
</protein>
<evidence type="ECO:0000256" key="8">
    <source>
        <dbReference type="ARBA" id="ARBA00023268"/>
    </source>
</evidence>
<evidence type="ECO:0000259" key="10">
    <source>
        <dbReference type="Pfam" id="PF08543"/>
    </source>
</evidence>
<comment type="pathway">
    <text evidence="6">Cofactor biosynthesis; thiamine diphosphate biosynthesis; 4-amino-2-methyl-5-diphosphomethylpyrimidine from 5-amino-1-(5-phospho-D-ribosyl)imidazole: step 3/3.</text>
</comment>
<sequence length="468" mass="47518">MISRLVLLTDRRQLSPRHDLLSVVADCVAAGLRTVVVREHDLPPSTRHGVIVALKALPGLTVISSRLADEAADGLHLAASQPEPPEGWWGRSCHRASEVAEAGAQGARWVTLSPWAASLSKLGYGPPLPRQAYAGHALPVLALGGVRPSNAAAAVEAGAHGVAVMGEVMRADHPGRVVRSAAGAGMTGPTPGTPPVVLTVAGTDSGGAAGVAADLTTWSHLGVHGACVVTAVTAQDTTGVRAVHAVPLPVVAAQVEAVTDDLAVAAVKTGMLGSVDVVRLVAERLGHLPLVVDPVLVATSGAVLGGADVARAYAAHLLPRATVATPNRDEAVALCGVEVPSSELAERLADTGCAVVVTGGPEWRAEGAVAADCVDWLCLPGGVPQAVRHPVVATTHDHGSGCTYSSAVAAGLAHGRTLETAVADAAAYVTGQLRQGSGWSLGRGRGPVSHLVPCVGEYGVERRRRSPR</sequence>
<evidence type="ECO:0000256" key="5">
    <source>
        <dbReference type="ARBA" id="ARBA00003848"/>
    </source>
</evidence>
<gene>
    <name evidence="11" type="primary">thiD</name>
    <name evidence="11" type="ORF">E2C04_04255</name>
</gene>
<dbReference type="EC" id="2.7.4.7" evidence="11"/>
<dbReference type="Gene3D" id="3.40.1190.20">
    <property type="match status" value="1"/>
</dbReference>
<comment type="catalytic activity">
    <reaction evidence="1">
        <text>4-amino-5-hydroxymethyl-2-methylpyrimidine + ATP = 4-amino-2-methyl-5-(phosphooxymethyl)pyrimidine + ADP + H(+)</text>
        <dbReference type="Rhea" id="RHEA:23096"/>
        <dbReference type="ChEBI" id="CHEBI:15378"/>
        <dbReference type="ChEBI" id="CHEBI:16892"/>
        <dbReference type="ChEBI" id="CHEBI:30616"/>
        <dbReference type="ChEBI" id="CHEBI:58354"/>
        <dbReference type="ChEBI" id="CHEBI:456216"/>
        <dbReference type="EC" id="2.7.1.49"/>
    </reaction>
</comment>
<dbReference type="GO" id="GO:0009228">
    <property type="term" value="P:thiamine biosynthetic process"/>
    <property type="evidence" value="ECO:0007669"/>
    <property type="project" value="UniProtKB-KW"/>
</dbReference>
<dbReference type="InterPro" id="IPR013749">
    <property type="entry name" value="PM/HMP-P_kinase-1"/>
</dbReference>
<comment type="function">
    <text evidence="5">Catalyzes the phosphorylation of hydroxymethylpyrimidine phosphate (HMP-P) to HMP-PP, and of HMP to HMP-P.</text>
</comment>
<evidence type="ECO:0000256" key="7">
    <source>
        <dbReference type="ARBA" id="ARBA00022977"/>
    </source>
</evidence>
<dbReference type="GO" id="GO:0008902">
    <property type="term" value="F:hydroxymethylpyrimidine kinase activity"/>
    <property type="evidence" value="ECO:0007669"/>
    <property type="project" value="UniProtKB-EC"/>
</dbReference>
<dbReference type="SUPFAM" id="SSF51391">
    <property type="entry name" value="Thiamin phosphate synthase"/>
    <property type="match status" value="1"/>
</dbReference>
<dbReference type="GO" id="GO:0009229">
    <property type="term" value="P:thiamine diphosphate biosynthetic process"/>
    <property type="evidence" value="ECO:0007669"/>
    <property type="project" value="UniProtKB-UniPathway"/>
</dbReference>
<evidence type="ECO:0000256" key="2">
    <source>
        <dbReference type="ARBA" id="ARBA00000565"/>
    </source>
</evidence>
<dbReference type="SUPFAM" id="SSF53613">
    <property type="entry name" value="Ribokinase-like"/>
    <property type="match status" value="1"/>
</dbReference>
<feature type="domain" description="Pyridoxamine kinase/Phosphomethylpyrimidine kinase" evidence="10">
    <location>
        <begin position="204"/>
        <end position="448"/>
    </location>
</feature>
<dbReference type="InterPro" id="IPR036206">
    <property type="entry name" value="ThiamineP_synth_sf"/>
</dbReference>
<dbReference type="OrthoDB" id="34166at2"/>
<dbReference type="RefSeq" id="WP_135831668.1">
    <property type="nucleotide sequence ID" value="NZ_CP038462.1"/>
</dbReference>
<evidence type="ECO:0000259" key="9">
    <source>
        <dbReference type="Pfam" id="PF02581"/>
    </source>
</evidence>
<keyword evidence="11" id="KW-0808">Transferase</keyword>
<dbReference type="GO" id="GO:0005829">
    <property type="term" value="C:cytosol"/>
    <property type="evidence" value="ECO:0007669"/>
    <property type="project" value="TreeGrafter"/>
</dbReference>
<dbReference type="CDD" id="cd00564">
    <property type="entry name" value="TMP_TenI"/>
    <property type="match status" value="1"/>
</dbReference>
<dbReference type="InterPro" id="IPR004399">
    <property type="entry name" value="HMP/HMP-P_kinase_dom"/>
</dbReference>
<dbReference type="NCBIfam" id="TIGR00097">
    <property type="entry name" value="HMP-P_kinase"/>
    <property type="match status" value="1"/>
</dbReference>
<evidence type="ECO:0000313" key="11">
    <source>
        <dbReference type="EMBL" id="QCC76619.1"/>
    </source>
</evidence>
<keyword evidence="7" id="KW-0784">Thiamine biosynthesis</keyword>
<dbReference type="AlphaFoldDB" id="A0A4P7UCB1"/>
<reference evidence="11 12" key="1">
    <citation type="journal article" date="2008" name="Int. J. Syst. Evol. Microbiol.">
        <title>Nocardioides daphniae sp. nov., isolated from Daphnia cucullata (Crustacea: Cladocera).</title>
        <authorList>
            <person name="Toth E.M."/>
            <person name="Keki Z."/>
            <person name="Homonnay Z.G."/>
            <person name="Borsodi A.K."/>
            <person name="Marialigeti K."/>
            <person name="Schumann P."/>
        </authorList>
    </citation>
    <scope>NUCLEOTIDE SEQUENCE [LARGE SCALE GENOMIC DNA]</scope>
    <source>
        <strain evidence="11 12">JCM 16608</strain>
    </source>
</reference>
<accession>A0A4P7UCB1</accession>
<dbReference type="PANTHER" id="PTHR20858:SF17">
    <property type="entry name" value="HYDROXYMETHYLPYRIMIDINE_PHOSPHOMETHYLPYRIMIDINE KINASE THI20-RELATED"/>
    <property type="match status" value="1"/>
</dbReference>
<comment type="cofactor">
    <cofactor evidence="3">
        <name>Mg(2+)</name>
        <dbReference type="ChEBI" id="CHEBI:18420"/>
    </cofactor>
</comment>
<evidence type="ECO:0000256" key="3">
    <source>
        <dbReference type="ARBA" id="ARBA00001946"/>
    </source>
</evidence>
<keyword evidence="11" id="KW-0418">Kinase</keyword>
<dbReference type="Pfam" id="PF08543">
    <property type="entry name" value="Phos_pyr_kin"/>
    <property type="match status" value="1"/>
</dbReference>
<dbReference type="InterPro" id="IPR029056">
    <property type="entry name" value="Ribokinase-like"/>
</dbReference>
<evidence type="ECO:0000256" key="1">
    <source>
        <dbReference type="ARBA" id="ARBA00000151"/>
    </source>
</evidence>
<dbReference type="InterPro" id="IPR022998">
    <property type="entry name" value="ThiamineP_synth_TenI"/>
</dbReference>
<dbReference type="Proteomes" id="UP000297025">
    <property type="component" value="Chromosome"/>
</dbReference>
<evidence type="ECO:0000313" key="12">
    <source>
        <dbReference type="Proteomes" id="UP000297025"/>
    </source>
</evidence>
<dbReference type="KEGG" id="ndp:E2C04_04255"/>
<dbReference type="Pfam" id="PF02581">
    <property type="entry name" value="TMP-TENI"/>
    <property type="match status" value="1"/>
</dbReference>
<comment type="function">
    <text evidence="4">Condenses 4-methyl-5-(beta-hydroxyethyl)thiazole monophosphate (THZ-P) and 2-methyl-4-amino-5-hydroxymethyl pyrimidine pyrophosphate (HMP-PP) to form thiamine monophosphate (TMP).</text>
</comment>
<dbReference type="CDD" id="cd01169">
    <property type="entry name" value="HMPP_kinase"/>
    <property type="match status" value="1"/>
</dbReference>
<dbReference type="UniPathway" id="UPA00060">
    <property type="reaction ID" value="UER00138"/>
</dbReference>
<keyword evidence="8" id="KW-0511">Multifunctional enzyme</keyword>
<feature type="domain" description="Thiamine phosphate synthase/TenI" evidence="9">
    <location>
        <begin position="6"/>
        <end position="167"/>
    </location>
</feature>
<dbReference type="GO" id="GO:0008972">
    <property type="term" value="F:phosphomethylpyrimidine kinase activity"/>
    <property type="evidence" value="ECO:0007669"/>
    <property type="project" value="UniProtKB-EC"/>
</dbReference>
<organism evidence="11 12">
    <name type="scientific">Nocardioides daphniae</name>
    <dbReference type="NCBI Taxonomy" id="402297"/>
    <lineage>
        <taxon>Bacteria</taxon>
        <taxon>Bacillati</taxon>
        <taxon>Actinomycetota</taxon>
        <taxon>Actinomycetes</taxon>
        <taxon>Propionibacteriales</taxon>
        <taxon>Nocardioidaceae</taxon>
        <taxon>Nocardioides</taxon>
    </lineage>
</organism>
<evidence type="ECO:0000256" key="6">
    <source>
        <dbReference type="ARBA" id="ARBA00004769"/>
    </source>
</evidence>
<name>A0A4P7UCB1_9ACTN</name>
<dbReference type="EMBL" id="CP038462">
    <property type="protein sequence ID" value="QCC76619.1"/>
    <property type="molecule type" value="Genomic_DNA"/>
</dbReference>
<comment type="catalytic activity">
    <reaction evidence="2">
        <text>4-amino-2-methyl-5-(phosphooxymethyl)pyrimidine + ATP = 4-amino-2-methyl-5-(diphosphooxymethyl)pyrimidine + ADP</text>
        <dbReference type="Rhea" id="RHEA:19893"/>
        <dbReference type="ChEBI" id="CHEBI:30616"/>
        <dbReference type="ChEBI" id="CHEBI:57841"/>
        <dbReference type="ChEBI" id="CHEBI:58354"/>
        <dbReference type="ChEBI" id="CHEBI:456216"/>
        <dbReference type="EC" id="2.7.4.7"/>
    </reaction>
</comment>